<reference evidence="1" key="1">
    <citation type="submission" date="2014-09" db="EMBL/GenBank/DDBJ databases">
        <authorList>
            <person name="Magalhaes I.L.F."/>
            <person name="Oliveira U."/>
            <person name="Santos F.R."/>
            <person name="Vidigal T.H.D.A."/>
            <person name="Brescovit A.D."/>
            <person name="Santos A.J."/>
        </authorList>
    </citation>
    <scope>NUCLEOTIDE SEQUENCE</scope>
    <source>
        <tissue evidence="1">Shoot tissue taken approximately 20 cm above the soil surface</tissue>
    </source>
</reference>
<organism evidence="1">
    <name type="scientific">Arundo donax</name>
    <name type="common">Giant reed</name>
    <name type="synonym">Donax arundinaceus</name>
    <dbReference type="NCBI Taxonomy" id="35708"/>
    <lineage>
        <taxon>Eukaryota</taxon>
        <taxon>Viridiplantae</taxon>
        <taxon>Streptophyta</taxon>
        <taxon>Embryophyta</taxon>
        <taxon>Tracheophyta</taxon>
        <taxon>Spermatophyta</taxon>
        <taxon>Magnoliopsida</taxon>
        <taxon>Liliopsida</taxon>
        <taxon>Poales</taxon>
        <taxon>Poaceae</taxon>
        <taxon>PACMAD clade</taxon>
        <taxon>Arundinoideae</taxon>
        <taxon>Arundineae</taxon>
        <taxon>Arundo</taxon>
    </lineage>
</organism>
<proteinExistence type="predicted"/>
<dbReference type="AlphaFoldDB" id="A0A0A9D4F1"/>
<evidence type="ECO:0000313" key="1">
    <source>
        <dbReference type="EMBL" id="JAD83489.1"/>
    </source>
</evidence>
<protein>
    <submittedName>
        <fullName evidence="1">Uncharacterized protein</fullName>
    </submittedName>
</protein>
<accession>A0A0A9D4F1</accession>
<reference evidence="1" key="2">
    <citation type="journal article" date="2015" name="Data Brief">
        <title>Shoot transcriptome of the giant reed, Arundo donax.</title>
        <authorList>
            <person name="Barrero R.A."/>
            <person name="Guerrero F.D."/>
            <person name="Moolhuijzen P."/>
            <person name="Goolsby J.A."/>
            <person name="Tidwell J."/>
            <person name="Bellgard S.E."/>
            <person name="Bellgard M.I."/>
        </authorList>
    </citation>
    <scope>NUCLEOTIDE SEQUENCE</scope>
    <source>
        <tissue evidence="1">Shoot tissue taken approximately 20 cm above the soil surface</tissue>
    </source>
</reference>
<sequence>MKIIRYNPAITYELMLSATLSPIVIGLSNSKLSLL</sequence>
<name>A0A0A9D4F1_ARUDO</name>
<dbReference type="EMBL" id="GBRH01214406">
    <property type="protein sequence ID" value="JAD83489.1"/>
    <property type="molecule type" value="Transcribed_RNA"/>
</dbReference>